<dbReference type="PANTHER" id="PTHR32166:SF24">
    <property type="entry name" value="F16P17.2 PROTEIN"/>
    <property type="match status" value="1"/>
</dbReference>
<feature type="region of interest" description="Disordered" evidence="1">
    <location>
        <begin position="105"/>
        <end position="132"/>
    </location>
</feature>
<comment type="caution">
    <text evidence="3">The sequence shown here is derived from an EMBL/GenBank/DDBJ whole genome shotgun (WGS) entry which is preliminary data.</text>
</comment>
<dbReference type="Pfam" id="PF25908">
    <property type="entry name" value="DUF7963"/>
    <property type="match status" value="1"/>
</dbReference>
<dbReference type="InterPro" id="IPR058269">
    <property type="entry name" value="DUF7963"/>
</dbReference>
<organism evidence="3 4">
    <name type="scientific">Hibiscus sabdariffa</name>
    <name type="common">roselle</name>
    <dbReference type="NCBI Taxonomy" id="183260"/>
    <lineage>
        <taxon>Eukaryota</taxon>
        <taxon>Viridiplantae</taxon>
        <taxon>Streptophyta</taxon>
        <taxon>Embryophyta</taxon>
        <taxon>Tracheophyta</taxon>
        <taxon>Spermatophyta</taxon>
        <taxon>Magnoliopsida</taxon>
        <taxon>eudicotyledons</taxon>
        <taxon>Gunneridae</taxon>
        <taxon>Pentapetalae</taxon>
        <taxon>rosids</taxon>
        <taxon>malvids</taxon>
        <taxon>Malvales</taxon>
        <taxon>Malvaceae</taxon>
        <taxon>Malvoideae</taxon>
        <taxon>Hibiscus</taxon>
    </lineage>
</organism>
<dbReference type="PANTHER" id="PTHR32166">
    <property type="entry name" value="OSJNBA0013A04.12 PROTEIN"/>
    <property type="match status" value="1"/>
</dbReference>
<keyword evidence="4" id="KW-1185">Reference proteome</keyword>
<gene>
    <name evidence="3" type="ORF">V6N12_028417</name>
</gene>
<proteinExistence type="predicted"/>
<feature type="compositionally biased region" description="Low complexity" evidence="1">
    <location>
        <begin position="106"/>
        <end position="123"/>
    </location>
</feature>
<evidence type="ECO:0000313" key="4">
    <source>
        <dbReference type="Proteomes" id="UP001472677"/>
    </source>
</evidence>
<name>A0ABR2F5Q9_9ROSI</name>
<evidence type="ECO:0000313" key="3">
    <source>
        <dbReference type="EMBL" id="KAK8572362.1"/>
    </source>
</evidence>
<accession>A0ABR2F5Q9</accession>
<dbReference type="InterPro" id="IPR012337">
    <property type="entry name" value="RNaseH-like_sf"/>
</dbReference>
<sequence>MAATTSTTTPPVDSISPEELTAKAVNKRYEGLVMVRTKAIKGKGAWYWAHLEPVLVHDIDTGLPKAVKLRCSFCDAVFSASNPSRTASEHLKRGTCPNFNSLVNPTSSVSSSQTTVASATSTQRSRKRSSSSVTVIATGGRGVLVGSGLGCSYQATPLSIVDPSRFCGDSAYSLSPGTVSGGGLLPQHQQQLVLSGGKEDSSALAMLEDSVKKLKSPKTSLGPTLSKSQIECAVGLPPVSRTVLAGARLDAKYKEVKAESEARIRDALFFQVASDGWKVKRFASGGCSLVNFTVNLPNGTSLYRRAVFLNGSVPSNFAEKVLWETVTGIYGNSVQQCAGIVADKFKVAEIAFKLASFINKTSQILSCFHKHQLQVCESVELLRVPLHDIGNVNVGPVYTMIEDILNSAQALQLLLLDEKFKMLSMEDPFARKIVEMIRDAGFWNELQAVHSLVKLIKEMAQVIETERPLVGQCLPLRDDLRTKVKDWCSKFHIAEDRSGRYLSLFKCLTLEQEKDVDKLITRLVSREEAHIALMELMKWRTEGLDESSRLVWETYLTEFKTLGKVAVRLIFLHATSCGFKCSWSLLKWADAHEHSRVGMDRAQKLIFIAAHSKLERRDLK</sequence>
<protein>
    <recommendedName>
        <fullName evidence="2">DUF7963 domain-containing protein</fullName>
    </recommendedName>
</protein>
<dbReference type="Proteomes" id="UP001472677">
    <property type="component" value="Unassembled WGS sequence"/>
</dbReference>
<reference evidence="3 4" key="1">
    <citation type="journal article" date="2024" name="G3 (Bethesda)">
        <title>Genome assembly of Hibiscus sabdariffa L. provides insights into metabolisms of medicinal natural products.</title>
        <authorList>
            <person name="Kim T."/>
        </authorList>
    </citation>
    <scope>NUCLEOTIDE SEQUENCE [LARGE SCALE GENOMIC DNA]</scope>
    <source>
        <strain evidence="3">TK-2024</strain>
        <tissue evidence="3">Old leaves</tissue>
    </source>
</reference>
<dbReference type="EMBL" id="JBBPBM010000008">
    <property type="protein sequence ID" value="KAK8572362.1"/>
    <property type="molecule type" value="Genomic_DNA"/>
</dbReference>
<evidence type="ECO:0000259" key="2">
    <source>
        <dbReference type="Pfam" id="PF25908"/>
    </source>
</evidence>
<feature type="domain" description="DUF7963" evidence="2">
    <location>
        <begin position="17"/>
        <end position="100"/>
    </location>
</feature>
<evidence type="ECO:0000256" key="1">
    <source>
        <dbReference type="SAM" id="MobiDB-lite"/>
    </source>
</evidence>
<dbReference type="SUPFAM" id="SSF53098">
    <property type="entry name" value="Ribonuclease H-like"/>
    <property type="match status" value="1"/>
</dbReference>